<evidence type="ECO:0000313" key="2">
    <source>
        <dbReference type="Proteomes" id="UP001432027"/>
    </source>
</evidence>
<accession>A0AAV5T2G0</accession>
<feature type="non-terminal residue" evidence="1">
    <location>
        <position position="1"/>
    </location>
</feature>
<dbReference type="Proteomes" id="UP001432027">
    <property type="component" value="Unassembled WGS sequence"/>
</dbReference>
<evidence type="ECO:0000313" key="1">
    <source>
        <dbReference type="EMBL" id="GMS89671.1"/>
    </source>
</evidence>
<name>A0AAV5T2G0_9BILA</name>
<reference evidence="1" key="1">
    <citation type="submission" date="2023-10" db="EMBL/GenBank/DDBJ databases">
        <title>Genome assembly of Pristionchus species.</title>
        <authorList>
            <person name="Yoshida K."/>
            <person name="Sommer R.J."/>
        </authorList>
    </citation>
    <scope>NUCLEOTIDE SEQUENCE</scope>
    <source>
        <strain evidence="1">RS0144</strain>
    </source>
</reference>
<dbReference type="EMBL" id="BTSX01000003">
    <property type="protein sequence ID" value="GMS89671.1"/>
    <property type="molecule type" value="Genomic_DNA"/>
</dbReference>
<proteinExistence type="predicted"/>
<keyword evidence="2" id="KW-1185">Reference proteome</keyword>
<evidence type="ECO:0008006" key="3">
    <source>
        <dbReference type="Google" id="ProtNLM"/>
    </source>
</evidence>
<dbReference type="AlphaFoldDB" id="A0AAV5T2G0"/>
<comment type="caution">
    <text evidence="1">The sequence shown here is derived from an EMBL/GenBank/DDBJ whole genome shotgun (WGS) entry which is preliminary data.</text>
</comment>
<gene>
    <name evidence="1" type="ORF">PENTCL1PPCAC_11846</name>
</gene>
<organism evidence="1 2">
    <name type="scientific">Pristionchus entomophagus</name>
    <dbReference type="NCBI Taxonomy" id="358040"/>
    <lineage>
        <taxon>Eukaryota</taxon>
        <taxon>Metazoa</taxon>
        <taxon>Ecdysozoa</taxon>
        <taxon>Nematoda</taxon>
        <taxon>Chromadorea</taxon>
        <taxon>Rhabditida</taxon>
        <taxon>Rhabditina</taxon>
        <taxon>Diplogasteromorpha</taxon>
        <taxon>Diplogasteroidea</taxon>
        <taxon>Neodiplogasteridae</taxon>
        <taxon>Pristionchus</taxon>
    </lineage>
</organism>
<sequence>FVISLSPPSLLFSPHGFAVGAKAEGAAVASPVGVGAEGVTDGSGVEGASTNAIGMRMMPSGFVSGRHTIRQLFFFASAAVHFMCRRATKCLLFVGRSCAC</sequence>
<protein>
    <recommendedName>
        <fullName evidence="3">G protein-coupled receptor</fullName>
    </recommendedName>
</protein>